<accession>A0A2I0I2M9</accession>
<proteinExistence type="predicted"/>
<protein>
    <submittedName>
        <fullName evidence="2">Uncharacterized protein</fullName>
    </submittedName>
</protein>
<feature type="region of interest" description="Disordered" evidence="1">
    <location>
        <begin position="63"/>
        <end position="90"/>
    </location>
</feature>
<organism evidence="2 3">
    <name type="scientific">Punica granatum</name>
    <name type="common">Pomegranate</name>
    <dbReference type="NCBI Taxonomy" id="22663"/>
    <lineage>
        <taxon>Eukaryota</taxon>
        <taxon>Viridiplantae</taxon>
        <taxon>Streptophyta</taxon>
        <taxon>Embryophyta</taxon>
        <taxon>Tracheophyta</taxon>
        <taxon>Spermatophyta</taxon>
        <taxon>Magnoliopsida</taxon>
        <taxon>eudicotyledons</taxon>
        <taxon>Gunneridae</taxon>
        <taxon>Pentapetalae</taxon>
        <taxon>rosids</taxon>
        <taxon>malvids</taxon>
        <taxon>Myrtales</taxon>
        <taxon>Lythraceae</taxon>
        <taxon>Punica</taxon>
    </lineage>
</organism>
<keyword evidence="3" id="KW-1185">Reference proteome</keyword>
<comment type="caution">
    <text evidence="2">The sequence shown here is derived from an EMBL/GenBank/DDBJ whole genome shotgun (WGS) entry which is preliminary data.</text>
</comment>
<sequence>MGVRAKFKFVDGGAWSRRVSRWPRELAAAWGCHVGAEGKESGTRSWELQDQDRWLRVRDPRVGSRGSPWKNGLAQELRARHGARPGSLDS</sequence>
<gene>
    <name evidence="2" type="ORF">CRG98_041360</name>
</gene>
<dbReference type="AlphaFoldDB" id="A0A2I0I2M9"/>
<reference evidence="2 3" key="1">
    <citation type="submission" date="2017-11" db="EMBL/GenBank/DDBJ databases">
        <title>De-novo sequencing of pomegranate (Punica granatum L.) genome.</title>
        <authorList>
            <person name="Akparov Z."/>
            <person name="Amiraslanov A."/>
            <person name="Hajiyeva S."/>
            <person name="Abbasov M."/>
            <person name="Kaur K."/>
            <person name="Hamwieh A."/>
            <person name="Solovyev V."/>
            <person name="Salamov A."/>
            <person name="Braich B."/>
            <person name="Kosarev P."/>
            <person name="Mahmoud A."/>
            <person name="Hajiyev E."/>
            <person name="Babayeva S."/>
            <person name="Izzatullayeva V."/>
            <person name="Mammadov A."/>
            <person name="Mammadov A."/>
            <person name="Sharifova S."/>
            <person name="Ojaghi J."/>
            <person name="Eynullazada K."/>
            <person name="Bayramov B."/>
            <person name="Abdulazimova A."/>
            <person name="Shahmuradov I."/>
        </authorList>
    </citation>
    <scope>NUCLEOTIDE SEQUENCE [LARGE SCALE GENOMIC DNA]</scope>
    <source>
        <strain evidence="3">cv. AG2017</strain>
        <tissue evidence="2">Leaf</tissue>
    </source>
</reference>
<evidence type="ECO:0000313" key="2">
    <source>
        <dbReference type="EMBL" id="PKI38244.1"/>
    </source>
</evidence>
<evidence type="ECO:0000256" key="1">
    <source>
        <dbReference type="SAM" id="MobiDB-lite"/>
    </source>
</evidence>
<dbReference type="Proteomes" id="UP000233551">
    <property type="component" value="Unassembled WGS sequence"/>
</dbReference>
<name>A0A2I0I2M9_PUNGR</name>
<evidence type="ECO:0000313" key="3">
    <source>
        <dbReference type="Proteomes" id="UP000233551"/>
    </source>
</evidence>
<dbReference type="EMBL" id="PGOL01004169">
    <property type="protein sequence ID" value="PKI38244.1"/>
    <property type="molecule type" value="Genomic_DNA"/>
</dbReference>